<protein>
    <submittedName>
        <fullName evidence="2">Uncharacterized protein</fullName>
    </submittedName>
</protein>
<dbReference type="Proteomes" id="UP001497516">
    <property type="component" value="Chromosome 9"/>
</dbReference>
<evidence type="ECO:0000313" key="2">
    <source>
        <dbReference type="EMBL" id="CAL1411377.1"/>
    </source>
</evidence>
<evidence type="ECO:0000313" key="3">
    <source>
        <dbReference type="Proteomes" id="UP001497516"/>
    </source>
</evidence>
<dbReference type="AlphaFoldDB" id="A0AAV2GLR1"/>
<gene>
    <name evidence="2" type="ORF">LTRI10_LOCUS50739</name>
</gene>
<sequence>MEKKPVKPGEEVVSSDRPPCPCPAEKKPGSSLGLGFERKSQGLREGRGRKPRSSLGLGRRWDWVAVGISHKGRGRKNIVRWYRKEEERIKE</sequence>
<feature type="region of interest" description="Disordered" evidence="1">
    <location>
        <begin position="1"/>
        <end position="54"/>
    </location>
</feature>
<dbReference type="EMBL" id="OZ034822">
    <property type="protein sequence ID" value="CAL1411377.1"/>
    <property type="molecule type" value="Genomic_DNA"/>
</dbReference>
<evidence type="ECO:0000256" key="1">
    <source>
        <dbReference type="SAM" id="MobiDB-lite"/>
    </source>
</evidence>
<feature type="compositionally biased region" description="Basic and acidic residues" evidence="1">
    <location>
        <begin position="36"/>
        <end position="48"/>
    </location>
</feature>
<keyword evidence="3" id="KW-1185">Reference proteome</keyword>
<proteinExistence type="predicted"/>
<organism evidence="2 3">
    <name type="scientific">Linum trigynum</name>
    <dbReference type="NCBI Taxonomy" id="586398"/>
    <lineage>
        <taxon>Eukaryota</taxon>
        <taxon>Viridiplantae</taxon>
        <taxon>Streptophyta</taxon>
        <taxon>Embryophyta</taxon>
        <taxon>Tracheophyta</taxon>
        <taxon>Spermatophyta</taxon>
        <taxon>Magnoliopsida</taxon>
        <taxon>eudicotyledons</taxon>
        <taxon>Gunneridae</taxon>
        <taxon>Pentapetalae</taxon>
        <taxon>rosids</taxon>
        <taxon>fabids</taxon>
        <taxon>Malpighiales</taxon>
        <taxon>Linaceae</taxon>
        <taxon>Linum</taxon>
    </lineage>
</organism>
<reference evidence="2 3" key="1">
    <citation type="submission" date="2024-04" db="EMBL/GenBank/DDBJ databases">
        <authorList>
            <person name="Fracassetti M."/>
        </authorList>
    </citation>
    <scope>NUCLEOTIDE SEQUENCE [LARGE SCALE GENOMIC DNA]</scope>
</reference>
<accession>A0AAV2GLR1</accession>
<feature type="compositionally biased region" description="Basic and acidic residues" evidence="1">
    <location>
        <begin position="1"/>
        <end position="10"/>
    </location>
</feature>
<name>A0AAV2GLR1_9ROSI</name>